<comment type="caution">
    <text evidence="2">The sequence shown here is derived from an EMBL/GenBank/DDBJ whole genome shotgun (WGS) entry which is preliminary data.</text>
</comment>
<proteinExistence type="predicted"/>
<dbReference type="AlphaFoldDB" id="A0A2M6YD87"/>
<evidence type="ECO:0000313" key="2">
    <source>
        <dbReference type="EMBL" id="PIU24638.1"/>
    </source>
</evidence>
<feature type="non-terminal residue" evidence="2">
    <location>
        <position position="417"/>
    </location>
</feature>
<evidence type="ECO:0000313" key="3">
    <source>
        <dbReference type="Proteomes" id="UP000229896"/>
    </source>
</evidence>
<keyword evidence="1" id="KW-1133">Transmembrane helix</keyword>
<organism evidence="2 3">
    <name type="scientific">Candidatus Berkelbacteria bacterium CG08_land_8_20_14_0_20_39_8</name>
    <dbReference type="NCBI Taxonomy" id="1974511"/>
    <lineage>
        <taxon>Bacteria</taxon>
        <taxon>Candidatus Berkelbacteria</taxon>
    </lineage>
</organism>
<protein>
    <submittedName>
        <fullName evidence="2">Uncharacterized protein</fullName>
    </submittedName>
</protein>
<evidence type="ECO:0000256" key="1">
    <source>
        <dbReference type="SAM" id="Phobius"/>
    </source>
</evidence>
<reference evidence="3" key="1">
    <citation type="submission" date="2017-09" db="EMBL/GenBank/DDBJ databases">
        <title>Depth-based differentiation of microbial function through sediment-hosted aquifers and enrichment of novel symbionts in the deep terrestrial subsurface.</title>
        <authorList>
            <person name="Probst A.J."/>
            <person name="Ladd B."/>
            <person name="Jarett J.K."/>
            <person name="Geller-Mcgrath D.E."/>
            <person name="Sieber C.M.K."/>
            <person name="Emerson J.B."/>
            <person name="Anantharaman K."/>
            <person name="Thomas B.C."/>
            <person name="Malmstrom R."/>
            <person name="Stieglmeier M."/>
            <person name="Klingl A."/>
            <person name="Woyke T."/>
            <person name="Ryan C.M."/>
            <person name="Banfield J.F."/>
        </authorList>
    </citation>
    <scope>NUCLEOTIDE SEQUENCE [LARGE SCALE GENOMIC DNA]</scope>
</reference>
<feature type="transmembrane region" description="Helical" evidence="1">
    <location>
        <begin position="385"/>
        <end position="407"/>
    </location>
</feature>
<feature type="transmembrane region" description="Helical" evidence="1">
    <location>
        <begin position="311"/>
        <end position="330"/>
    </location>
</feature>
<dbReference type="EMBL" id="PEXI01000001">
    <property type="protein sequence ID" value="PIU24638.1"/>
    <property type="molecule type" value="Genomic_DNA"/>
</dbReference>
<feature type="transmembrane region" description="Helical" evidence="1">
    <location>
        <begin position="360"/>
        <end position="379"/>
    </location>
</feature>
<keyword evidence="1" id="KW-0472">Membrane</keyword>
<dbReference type="Proteomes" id="UP000229896">
    <property type="component" value="Unassembled WGS sequence"/>
</dbReference>
<feature type="transmembrane region" description="Helical" evidence="1">
    <location>
        <begin position="7"/>
        <end position="25"/>
    </location>
</feature>
<accession>A0A2M6YD87</accession>
<sequence>MANKIANFLITLAVIGFIAVWGLYFRSSKTHEFVINDKPLISVNYFSKSNTLEESVREKADKLRLVSQVFSLSNPNEKQAEIGVGDYFKFADYNVISVGNREQFLATANIKNMSNDHDNFISEILEDKNNQKFASLYPNQSYKVYVQFKDDSSSQPRGIVINKVTYPISKIDNDFYLVDNFLSTDNPSVGLKTDNECYNVQEAFFVTNKINPKQLLSRTVSSIKPKLDRRGSLLEIKIPGKSFIFLSTDPGTYLKNRSPSNSQPDLINVNDYDHKFVDTAPRINLAETKTLNLVSESATYDIKNTADDKRLLFNIILSIILIIIIAGLHYRKLIISVFDRFAVKKNLWNSKLKKFLQNRGVELAIFGAVMLLLLILRANPVGEQLFSATNLLVILFVFLLILLRFTLRYLMLVLLSL</sequence>
<gene>
    <name evidence="2" type="ORF">COT12_00010</name>
</gene>
<keyword evidence="1" id="KW-0812">Transmembrane</keyword>
<name>A0A2M6YD87_9BACT</name>